<sequence>MTTLKSYLTNKEQIEYDRIILQSDKTYKPEYEYNNIYSRNNSNNNAITKIINEQQDNTHQLIKLPVSSSTSMELTTIENNNYINQQKYNKYKQLNNLQKLFIFCIPFHYFIDLYFNIYNKFCILLKYKKWNYYYNYLLIKFNNNNNLLKIFYHCLYQLIMIIIIINIIDYLLINILDYNLYISILFSIYMVIFFILNFSFNVQCITLLILSYLITYYIRWLLLMFATYIIIFEFILNILNHFETLKCLFHCITYFNVINLNKLNHLLLNIVKISIEHLINEYNSMLYNLRQILLNIHLFTLKLIQIINNNNIWIESIHNSCKNTDEVYNLCRNFFNKAYLLCMNELNTMNNSCDYIIFYKNNLCNSIQLSTNECDNYNHLNLTLKKDLNDKIEKIFHTIGQENITTIMMNSNEFQQMIYKTYNEITDFKQMSSFMNDIEVMKLSISWFLFLWSLVTMTQLLIKAIVFRNLWLSKITFENSYITSEYIQQEKQAIQQGIPSTFPLTHNESKHYKLLTSFSWSHNEKNKMKCSNTLFNVWIVLIIIIILLIHIIHNSLLSLTPLISNDFIQSRTRYSQKRDDNLNLSSAIFNKIPSQSIIVSGTFYANIVRNILDLLIHSEDTLINNDITVCHPILSSQDFNNHIIVITLLVLTIISQLIEVSMIHIKICKCLCNDLTYRKNSIVRFLNENMVCEPMELIHIR</sequence>
<dbReference type="InterPro" id="IPR051856">
    <property type="entry name" value="CSR-E3_Ligase_Protein"/>
</dbReference>
<evidence type="ECO:0000256" key="5">
    <source>
        <dbReference type="SAM" id="Phobius"/>
    </source>
</evidence>
<keyword evidence="8" id="KW-1185">Reference proteome</keyword>
<evidence type="ECO:0000313" key="9">
    <source>
        <dbReference type="WBParaSite" id="SCUD_0002053101-mRNA-1"/>
    </source>
</evidence>
<comment type="subcellular location">
    <subcellularLocation>
        <location evidence="1">Membrane</location>
        <topology evidence="1">Multi-pass membrane protein</topology>
    </subcellularLocation>
</comment>
<dbReference type="Pfam" id="PF07782">
    <property type="entry name" value="DC_STAMP"/>
    <property type="match status" value="1"/>
</dbReference>
<evidence type="ECO:0000256" key="4">
    <source>
        <dbReference type="ARBA" id="ARBA00023136"/>
    </source>
</evidence>
<evidence type="ECO:0000256" key="3">
    <source>
        <dbReference type="ARBA" id="ARBA00022989"/>
    </source>
</evidence>
<keyword evidence="3 5" id="KW-1133">Transmembrane helix</keyword>
<feature type="domain" description="Dendritic cell-specific transmembrane protein-like" evidence="6">
    <location>
        <begin position="477"/>
        <end position="666"/>
    </location>
</feature>
<dbReference type="STRING" id="6186.A0A183KZN1"/>
<name>A0A183KZN1_9TREM</name>
<dbReference type="PANTHER" id="PTHR21041:SF9">
    <property type="entry name" value="DENDRITIC CELL-SPECIFIC TRANSMEMBRANE PROTEIN-LIKE DOMAIN-CONTAINING PROTEIN"/>
    <property type="match status" value="1"/>
</dbReference>
<protein>
    <submittedName>
        <fullName evidence="9">DC_STAMP domain-containing protein</fullName>
    </submittedName>
</protein>
<evidence type="ECO:0000259" key="6">
    <source>
        <dbReference type="Pfam" id="PF07782"/>
    </source>
</evidence>
<dbReference type="WBParaSite" id="SCUD_0002053101-mRNA-1">
    <property type="protein sequence ID" value="SCUD_0002053101-mRNA-1"/>
    <property type="gene ID" value="SCUD_0002053101"/>
</dbReference>
<reference evidence="7 8" key="2">
    <citation type="submission" date="2018-11" db="EMBL/GenBank/DDBJ databases">
        <authorList>
            <consortium name="Pathogen Informatics"/>
        </authorList>
    </citation>
    <scope>NUCLEOTIDE SEQUENCE [LARGE SCALE GENOMIC DNA]</scope>
    <source>
        <strain evidence="7">Dakar</strain>
        <strain evidence="8">Dakar, Senegal</strain>
    </source>
</reference>
<feature type="transmembrane region" description="Helical" evidence="5">
    <location>
        <begin position="642"/>
        <end position="660"/>
    </location>
</feature>
<dbReference type="Pfam" id="PF26039">
    <property type="entry name" value="Dcst2"/>
    <property type="match status" value="1"/>
</dbReference>
<dbReference type="Proteomes" id="UP000279833">
    <property type="component" value="Unassembled WGS sequence"/>
</dbReference>
<organism evidence="9">
    <name type="scientific">Schistosoma curassoni</name>
    <dbReference type="NCBI Taxonomy" id="6186"/>
    <lineage>
        <taxon>Eukaryota</taxon>
        <taxon>Metazoa</taxon>
        <taxon>Spiralia</taxon>
        <taxon>Lophotrochozoa</taxon>
        <taxon>Platyhelminthes</taxon>
        <taxon>Trematoda</taxon>
        <taxon>Digenea</taxon>
        <taxon>Strigeidida</taxon>
        <taxon>Schistosomatoidea</taxon>
        <taxon>Schistosomatidae</taxon>
        <taxon>Schistosoma</taxon>
    </lineage>
</organism>
<keyword evidence="2 5" id="KW-0812">Transmembrane</keyword>
<gene>
    <name evidence="7" type="ORF">SCUD_LOCUS20528</name>
</gene>
<dbReference type="GO" id="GO:0016020">
    <property type="term" value="C:membrane"/>
    <property type="evidence" value="ECO:0007669"/>
    <property type="project" value="UniProtKB-SubCell"/>
</dbReference>
<dbReference type="PANTHER" id="PTHR21041">
    <property type="entry name" value="DENDRITIC CELL-SPECIFIC TRANSMEMBRANE PROTEIN"/>
    <property type="match status" value="1"/>
</dbReference>
<feature type="transmembrane region" description="Helical" evidence="5">
    <location>
        <begin position="445"/>
        <end position="466"/>
    </location>
</feature>
<dbReference type="EMBL" id="UZAK01044475">
    <property type="protein sequence ID" value="VDP72527.1"/>
    <property type="molecule type" value="Genomic_DNA"/>
</dbReference>
<accession>A0A183KZN1</accession>
<reference evidence="9" key="1">
    <citation type="submission" date="2016-06" db="UniProtKB">
        <authorList>
            <consortium name="WormBaseParasite"/>
        </authorList>
    </citation>
    <scope>IDENTIFICATION</scope>
</reference>
<feature type="transmembrane region" description="Helical" evidence="5">
    <location>
        <begin position="533"/>
        <end position="552"/>
    </location>
</feature>
<dbReference type="AlphaFoldDB" id="A0A183KZN1"/>
<evidence type="ECO:0000256" key="1">
    <source>
        <dbReference type="ARBA" id="ARBA00004141"/>
    </source>
</evidence>
<feature type="transmembrane region" description="Helical" evidence="5">
    <location>
        <begin position="180"/>
        <end position="213"/>
    </location>
</feature>
<feature type="transmembrane region" description="Helical" evidence="5">
    <location>
        <begin position="220"/>
        <end position="239"/>
    </location>
</feature>
<evidence type="ECO:0000313" key="7">
    <source>
        <dbReference type="EMBL" id="VDP72527.1"/>
    </source>
</evidence>
<keyword evidence="4 5" id="KW-0472">Membrane</keyword>
<feature type="transmembrane region" description="Helical" evidence="5">
    <location>
        <begin position="150"/>
        <end position="168"/>
    </location>
</feature>
<proteinExistence type="predicted"/>
<evidence type="ECO:0000256" key="2">
    <source>
        <dbReference type="ARBA" id="ARBA00022692"/>
    </source>
</evidence>
<dbReference type="InterPro" id="IPR012858">
    <property type="entry name" value="DC_STAMP-like"/>
</dbReference>
<evidence type="ECO:0000313" key="8">
    <source>
        <dbReference type="Proteomes" id="UP000279833"/>
    </source>
</evidence>